<evidence type="ECO:0000256" key="1">
    <source>
        <dbReference type="SAM" id="MobiDB-lite"/>
    </source>
</evidence>
<feature type="compositionally biased region" description="Basic and acidic residues" evidence="1">
    <location>
        <begin position="155"/>
        <end position="176"/>
    </location>
</feature>
<feature type="signal peptide" evidence="2">
    <location>
        <begin position="1"/>
        <end position="20"/>
    </location>
</feature>
<reference evidence="3 4" key="1">
    <citation type="submission" date="2021-08" db="EMBL/GenBank/DDBJ databases">
        <title>Draft Genome Sequence of Phanerochaete sordida strain YK-624.</title>
        <authorList>
            <person name="Mori T."/>
            <person name="Dohra H."/>
            <person name="Suzuki T."/>
            <person name="Kawagishi H."/>
            <person name="Hirai H."/>
        </authorList>
    </citation>
    <scope>NUCLEOTIDE SEQUENCE [LARGE SCALE GENOMIC DNA]</scope>
    <source>
        <strain evidence="3 4">YK-624</strain>
    </source>
</reference>
<feature type="region of interest" description="Disordered" evidence="1">
    <location>
        <begin position="114"/>
        <end position="200"/>
    </location>
</feature>
<feature type="compositionally biased region" description="Basic residues" evidence="1">
    <location>
        <begin position="190"/>
        <end position="200"/>
    </location>
</feature>
<evidence type="ECO:0000313" key="3">
    <source>
        <dbReference type="EMBL" id="GJE88104.1"/>
    </source>
</evidence>
<protein>
    <submittedName>
        <fullName evidence="3">Uncharacterized protein</fullName>
    </submittedName>
</protein>
<proteinExistence type="predicted"/>
<feature type="region of interest" description="Disordered" evidence="1">
    <location>
        <begin position="63"/>
        <end position="100"/>
    </location>
</feature>
<accession>A0A9P3LB19</accession>
<dbReference type="Proteomes" id="UP000703269">
    <property type="component" value="Unassembled WGS sequence"/>
</dbReference>
<comment type="caution">
    <text evidence="3">The sequence shown here is derived from an EMBL/GenBank/DDBJ whole genome shotgun (WGS) entry which is preliminary data.</text>
</comment>
<dbReference type="EMBL" id="BPQB01000008">
    <property type="protein sequence ID" value="GJE88104.1"/>
    <property type="molecule type" value="Genomic_DNA"/>
</dbReference>
<keyword evidence="4" id="KW-1185">Reference proteome</keyword>
<organism evidence="3 4">
    <name type="scientific">Phanerochaete sordida</name>
    <dbReference type="NCBI Taxonomy" id="48140"/>
    <lineage>
        <taxon>Eukaryota</taxon>
        <taxon>Fungi</taxon>
        <taxon>Dikarya</taxon>
        <taxon>Basidiomycota</taxon>
        <taxon>Agaricomycotina</taxon>
        <taxon>Agaricomycetes</taxon>
        <taxon>Polyporales</taxon>
        <taxon>Phanerochaetaceae</taxon>
        <taxon>Phanerochaete</taxon>
    </lineage>
</organism>
<feature type="compositionally biased region" description="Pro residues" evidence="1">
    <location>
        <begin position="121"/>
        <end position="145"/>
    </location>
</feature>
<evidence type="ECO:0000313" key="4">
    <source>
        <dbReference type="Proteomes" id="UP000703269"/>
    </source>
</evidence>
<dbReference type="OrthoDB" id="10505587at2759"/>
<keyword evidence="2" id="KW-0732">Signal</keyword>
<evidence type="ECO:0000256" key="2">
    <source>
        <dbReference type="SAM" id="SignalP"/>
    </source>
</evidence>
<dbReference type="AlphaFoldDB" id="A0A9P3LB19"/>
<sequence length="200" mass="21466">MFRRLLLVLPIISALLSVDSRPTLTKHDEHRLDPRREAFAPVLVPVGEPAMLLGRHYQVVKRDPSPLNLPPSLSSQLAQAKGEAPPVPTAPTMPGKRSTIPMPRYIYERNTHDTNYLSNVGPPPGPYPGYTPYEGPKPPPPPPPASSTKGALDGAETRSADDKKGDAGDGGGERKAMATATAKAATSKTVKNKQTKHKSE</sequence>
<feature type="compositionally biased region" description="Low complexity" evidence="1">
    <location>
        <begin position="177"/>
        <end position="189"/>
    </location>
</feature>
<feature type="chain" id="PRO_5040195546" evidence="2">
    <location>
        <begin position="21"/>
        <end position="200"/>
    </location>
</feature>
<name>A0A9P3LB19_9APHY</name>
<gene>
    <name evidence="3" type="ORF">PsYK624_041870</name>
</gene>